<keyword evidence="4" id="KW-1185">Reference proteome</keyword>
<dbReference type="PANTHER" id="PTHR30547:SF5">
    <property type="entry name" value="NUCLEASE YHCG-RELATED"/>
    <property type="match status" value="1"/>
</dbReference>
<dbReference type="GO" id="GO:0003676">
    <property type="term" value="F:nucleic acid binding"/>
    <property type="evidence" value="ECO:0007669"/>
    <property type="project" value="InterPro"/>
</dbReference>
<name>A0A1I3QMN9_9FLAO</name>
<feature type="domain" description="YhcG PDDEXK nuclease" evidence="1">
    <location>
        <begin position="146"/>
        <end position="296"/>
    </location>
</feature>
<evidence type="ECO:0000259" key="1">
    <source>
        <dbReference type="Pfam" id="PF06250"/>
    </source>
</evidence>
<organism evidence="3 4">
    <name type="scientific">Myroides guanonis</name>
    <dbReference type="NCBI Taxonomy" id="1150112"/>
    <lineage>
        <taxon>Bacteria</taxon>
        <taxon>Pseudomonadati</taxon>
        <taxon>Bacteroidota</taxon>
        <taxon>Flavobacteriia</taxon>
        <taxon>Flavobacteriales</taxon>
        <taxon>Flavobacteriaceae</taxon>
        <taxon>Myroides</taxon>
    </lineage>
</organism>
<proteinExistence type="predicted"/>
<dbReference type="Pfam" id="PF06250">
    <property type="entry name" value="YhcG_C"/>
    <property type="match status" value="1"/>
</dbReference>
<reference evidence="4" key="1">
    <citation type="submission" date="2016-10" db="EMBL/GenBank/DDBJ databases">
        <authorList>
            <person name="Varghese N."/>
            <person name="Submissions S."/>
        </authorList>
    </citation>
    <scope>NUCLEOTIDE SEQUENCE [LARGE SCALE GENOMIC DNA]</scope>
    <source>
        <strain evidence="4">DSM 26542</strain>
    </source>
</reference>
<dbReference type="PANTHER" id="PTHR30547">
    <property type="entry name" value="UNCHARACTERIZED PROTEIN YHCG-RELATED"/>
    <property type="match status" value="1"/>
</dbReference>
<dbReference type="EMBL" id="FORU01000006">
    <property type="protein sequence ID" value="SFJ34476.1"/>
    <property type="molecule type" value="Genomic_DNA"/>
</dbReference>
<evidence type="ECO:0000259" key="2">
    <source>
        <dbReference type="Pfam" id="PF17761"/>
    </source>
</evidence>
<keyword evidence="3" id="KW-0255">Endonuclease</keyword>
<dbReference type="AlphaFoldDB" id="A0A1I3QMN9"/>
<keyword evidence="3" id="KW-0540">Nuclease</keyword>
<dbReference type="STRING" id="1150112.SAMN04487893_10632"/>
<keyword evidence="3" id="KW-0378">Hydrolase</keyword>
<dbReference type="InterPro" id="IPR011856">
    <property type="entry name" value="tRNA_endonuc-like_dom_sf"/>
</dbReference>
<feature type="domain" description="YhcG N-terminal" evidence="2">
    <location>
        <begin position="2"/>
        <end position="117"/>
    </location>
</feature>
<accession>A0A1I3QMN9</accession>
<dbReference type="Gene3D" id="3.40.1350.10">
    <property type="match status" value="1"/>
</dbReference>
<dbReference type="Proteomes" id="UP000243887">
    <property type="component" value="Unassembled WGS sequence"/>
</dbReference>
<dbReference type="InterPro" id="IPR041527">
    <property type="entry name" value="YhcG_N"/>
</dbReference>
<protein>
    <submittedName>
        <fullName evidence="3">Predicted nuclease of restriction endonuclease-like (RecB) superfamily, DUF1016 family</fullName>
    </submittedName>
</protein>
<gene>
    <name evidence="3" type="ORF">SAMN04487893_10632</name>
</gene>
<dbReference type="Pfam" id="PF17761">
    <property type="entry name" value="DUF1016_N"/>
    <property type="match status" value="1"/>
</dbReference>
<dbReference type="GO" id="GO:0004519">
    <property type="term" value="F:endonuclease activity"/>
    <property type="evidence" value="ECO:0007669"/>
    <property type="project" value="UniProtKB-KW"/>
</dbReference>
<sequence>MSLLYWSIGKRINQEILDEKRATYGKQIIALVSGQLAIEYGSSFSEKNLRRMLQFASTFPEKEIVVSVIRQLSWTHLIALIPIEDPIKRAFYIEMCVLEKWSVRTFRERINSMLYERTAISKKSDETIVKELDLLKSERQISPDLVFKDPYFLNFLGLKDTYSEKDFETSILAELQNFIIELGSDFAFMARQKRITIDNEDYYIDLLFYHRRLKCLVAIELKLGKFEAAHKGQMELYLRWLEKHEMVSGENLPIGLILCSNKNEEHVELLQLDKSNIKIGEYLTKLPDMKLLESKLHLSIQQAKNRLIQRENQ</sequence>
<evidence type="ECO:0000313" key="3">
    <source>
        <dbReference type="EMBL" id="SFJ34476.1"/>
    </source>
</evidence>
<evidence type="ECO:0000313" key="4">
    <source>
        <dbReference type="Proteomes" id="UP000243887"/>
    </source>
</evidence>
<dbReference type="InterPro" id="IPR009362">
    <property type="entry name" value="YhcG_C"/>
</dbReference>
<dbReference type="InterPro" id="IPR053148">
    <property type="entry name" value="PD-DEXK-like_domain"/>
</dbReference>